<accession>A0A5J9TXZ3</accession>
<name>A0A5J9TXZ3_9POAL</name>
<dbReference type="Gramene" id="TVU15718">
    <property type="protein sequence ID" value="TVU15718"/>
    <property type="gene ID" value="EJB05_39256"/>
</dbReference>
<reference evidence="2 3" key="1">
    <citation type="journal article" date="2019" name="Sci. Rep.">
        <title>A high-quality genome of Eragrostis curvula grass provides insights into Poaceae evolution and supports new strategies to enhance forage quality.</title>
        <authorList>
            <person name="Carballo J."/>
            <person name="Santos B.A.C.M."/>
            <person name="Zappacosta D."/>
            <person name="Garbus I."/>
            <person name="Selva J.P."/>
            <person name="Gallo C.A."/>
            <person name="Diaz A."/>
            <person name="Albertini E."/>
            <person name="Caccamo M."/>
            <person name="Echenique V."/>
        </authorList>
    </citation>
    <scope>NUCLEOTIDE SEQUENCE [LARGE SCALE GENOMIC DNA]</scope>
    <source>
        <strain evidence="3">cv. Victoria</strain>
        <tissue evidence="2">Leaf</tissue>
    </source>
</reference>
<comment type="caution">
    <text evidence="2">The sequence shown here is derived from an EMBL/GenBank/DDBJ whole genome shotgun (WGS) entry which is preliminary data.</text>
</comment>
<evidence type="ECO:0000313" key="2">
    <source>
        <dbReference type="EMBL" id="TVU15718.1"/>
    </source>
</evidence>
<dbReference type="Proteomes" id="UP000324897">
    <property type="component" value="Unassembled WGS sequence"/>
</dbReference>
<evidence type="ECO:0000313" key="3">
    <source>
        <dbReference type="Proteomes" id="UP000324897"/>
    </source>
</evidence>
<proteinExistence type="predicted"/>
<feature type="compositionally biased region" description="Pro residues" evidence="1">
    <location>
        <begin position="12"/>
        <end position="24"/>
    </location>
</feature>
<keyword evidence="3" id="KW-1185">Reference proteome</keyword>
<organism evidence="2 3">
    <name type="scientific">Eragrostis curvula</name>
    <name type="common">weeping love grass</name>
    <dbReference type="NCBI Taxonomy" id="38414"/>
    <lineage>
        <taxon>Eukaryota</taxon>
        <taxon>Viridiplantae</taxon>
        <taxon>Streptophyta</taxon>
        <taxon>Embryophyta</taxon>
        <taxon>Tracheophyta</taxon>
        <taxon>Spermatophyta</taxon>
        <taxon>Magnoliopsida</taxon>
        <taxon>Liliopsida</taxon>
        <taxon>Poales</taxon>
        <taxon>Poaceae</taxon>
        <taxon>PACMAD clade</taxon>
        <taxon>Chloridoideae</taxon>
        <taxon>Eragrostideae</taxon>
        <taxon>Eragrostidinae</taxon>
        <taxon>Eragrostis</taxon>
    </lineage>
</organism>
<dbReference type="AlphaFoldDB" id="A0A5J9TXZ3"/>
<gene>
    <name evidence="2" type="ORF">EJB05_39256</name>
</gene>
<sequence length="373" mass="41498">MDGGASSSSASGPPPAAQQAPPPFDVSHANALANEKNWTGLEKYITRVVADITGLKPEDVAQVHPDLFIIPRKEEMLKKMDNNQFEDAVGYFESSIKSLKDNDTEYRPFDLDLRIEQMAKLLRRRSLPAKRYSTEEVQIALSDYFRLYFAHAISSERSVAAVKSMWQFVMKIQDPHKAAQAPPDAAKGKRGKSRPGYRCLACQWVVDEDSQSITSMRYHFAHSTSRKACMRVTQHLINSLNAMSGRKVPDLVELRGRNKRKVSATAPASEEQATGGMDARAVFQKVKAAHDISQSLVNFLASDPSGGIDRDKLNDMVLEQEGILLELKSEILSAAPEAASSAPSNETDEEYEKLFCNLPDFNEVPIPEPEKWL</sequence>
<feature type="region of interest" description="Disordered" evidence="1">
    <location>
        <begin position="1"/>
        <end position="27"/>
    </location>
</feature>
<evidence type="ECO:0000256" key="1">
    <source>
        <dbReference type="SAM" id="MobiDB-lite"/>
    </source>
</evidence>
<protein>
    <submittedName>
        <fullName evidence="2">Uncharacterized protein</fullName>
    </submittedName>
</protein>
<feature type="compositionally biased region" description="Low complexity" evidence="1">
    <location>
        <begin position="1"/>
        <end position="11"/>
    </location>
</feature>
<dbReference type="OrthoDB" id="10481599at2759"/>
<dbReference type="EMBL" id="RWGY01000031">
    <property type="protein sequence ID" value="TVU15718.1"/>
    <property type="molecule type" value="Genomic_DNA"/>
</dbReference>